<accession>A0A0F9DR93</accession>
<sequence>MKTSNYDGKWMLKAGAIIIGLLTLIIVAYILLPQHPHKEISESHYNQLHTWWSEHPQIRDNIMEAAKSDLMITYSEYETIKQKVHKLRFSVSKEALYKYMGVLVK</sequence>
<evidence type="ECO:0000256" key="1">
    <source>
        <dbReference type="SAM" id="Phobius"/>
    </source>
</evidence>
<feature type="transmembrane region" description="Helical" evidence="1">
    <location>
        <begin position="12"/>
        <end position="32"/>
    </location>
</feature>
<keyword evidence="1" id="KW-1133">Transmembrane helix</keyword>
<evidence type="ECO:0000313" key="2">
    <source>
        <dbReference type="EMBL" id="KKL56266.1"/>
    </source>
</evidence>
<proteinExistence type="predicted"/>
<dbReference type="AlphaFoldDB" id="A0A0F9DR93"/>
<dbReference type="EMBL" id="LAZR01030553">
    <property type="protein sequence ID" value="KKL56266.1"/>
    <property type="molecule type" value="Genomic_DNA"/>
</dbReference>
<name>A0A0F9DR93_9ZZZZ</name>
<protein>
    <submittedName>
        <fullName evidence="2">Uncharacterized protein</fullName>
    </submittedName>
</protein>
<reference evidence="2" key="1">
    <citation type="journal article" date="2015" name="Nature">
        <title>Complex archaea that bridge the gap between prokaryotes and eukaryotes.</title>
        <authorList>
            <person name="Spang A."/>
            <person name="Saw J.H."/>
            <person name="Jorgensen S.L."/>
            <person name="Zaremba-Niedzwiedzka K."/>
            <person name="Martijn J."/>
            <person name="Lind A.E."/>
            <person name="van Eijk R."/>
            <person name="Schleper C."/>
            <person name="Guy L."/>
            <person name="Ettema T.J."/>
        </authorList>
    </citation>
    <scope>NUCLEOTIDE SEQUENCE</scope>
</reference>
<keyword evidence="1" id="KW-0472">Membrane</keyword>
<comment type="caution">
    <text evidence="2">The sequence shown here is derived from an EMBL/GenBank/DDBJ whole genome shotgun (WGS) entry which is preliminary data.</text>
</comment>
<gene>
    <name evidence="2" type="ORF">LCGC14_2247120</name>
</gene>
<keyword evidence="1" id="KW-0812">Transmembrane</keyword>
<organism evidence="2">
    <name type="scientific">marine sediment metagenome</name>
    <dbReference type="NCBI Taxonomy" id="412755"/>
    <lineage>
        <taxon>unclassified sequences</taxon>
        <taxon>metagenomes</taxon>
        <taxon>ecological metagenomes</taxon>
    </lineage>
</organism>